<organism evidence="3 4">
    <name type="scientific">Caldicellulosiruptor morganii</name>
    <dbReference type="NCBI Taxonomy" id="1387555"/>
    <lineage>
        <taxon>Bacteria</taxon>
        <taxon>Bacillati</taxon>
        <taxon>Bacillota</taxon>
        <taxon>Bacillota incertae sedis</taxon>
        <taxon>Caldicellulosiruptorales</taxon>
        <taxon>Caldicellulosiruptoraceae</taxon>
        <taxon>Caldicellulosiruptor</taxon>
    </lineage>
</organism>
<dbReference type="PROSITE" id="PS51257">
    <property type="entry name" value="PROKAR_LIPOPROTEIN"/>
    <property type="match status" value="1"/>
</dbReference>
<evidence type="ECO:0000256" key="1">
    <source>
        <dbReference type="SAM" id="MobiDB-lite"/>
    </source>
</evidence>
<evidence type="ECO:0000259" key="2">
    <source>
        <dbReference type="Pfam" id="PF13739"/>
    </source>
</evidence>
<feature type="region of interest" description="Disordered" evidence="1">
    <location>
        <begin position="36"/>
        <end position="56"/>
    </location>
</feature>
<dbReference type="EMBL" id="CP113865">
    <property type="protein sequence ID" value="WAM34368.1"/>
    <property type="molecule type" value="Genomic_DNA"/>
</dbReference>
<evidence type="ECO:0000313" key="4">
    <source>
        <dbReference type="Proteomes" id="UP001164909"/>
    </source>
</evidence>
<proteinExistence type="predicted"/>
<name>A0ABY7BNE9_9FIRM</name>
<dbReference type="Gene3D" id="3.30.565.40">
    <property type="entry name" value="Fervidobacterium nodosum Rt17-B1 like"/>
    <property type="match status" value="1"/>
</dbReference>
<dbReference type="Proteomes" id="UP001164909">
    <property type="component" value="Chromosome"/>
</dbReference>
<gene>
    <name evidence="3" type="ORF">OTK00_000556</name>
</gene>
<dbReference type="RefSeq" id="WP_045170323.1">
    <property type="nucleotide sequence ID" value="NZ_CP113865.1"/>
</dbReference>
<feature type="domain" description="Deacetylase PdaC" evidence="2">
    <location>
        <begin position="71"/>
        <end position="158"/>
    </location>
</feature>
<protein>
    <submittedName>
        <fullName evidence="3">DUF4163 domain-containing protein</fullName>
    </submittedName>
</protein>
<sequence length="423" mass="48522">MFKRILAIFSMLVLILSSFYGCTSIRTKRDEIGKTKTTISQKTEQISKHSNKNKGSNKPALDVVFERIYQATDKYEIDVLLPKVTGSEVKKEVCEKINFILKRYVEQEIEGIKAIANEQKNELDFYPYTLHLKCEWDKSVSPYISFLFEEDSYTGGAHDLIRVKTFNFDLETGREVKLNDVLSTEQLNWIGNYILFARALCKDLDDPPYEVFWGQEKQVTYDEYILNSSIFKNGGILVCYEPYVIGSFARGIVRFWFSFDELNRKEIEKSVDLKDLDTIEEWLDANLNKVRKEYGLPVKVYSYEGGLLYYTKSGLIFSFSFNSIDSLESINNAQVFSIMGSDTVKFFGIPLEISVSELVRKLKSISEIKKIDEGISEESGCYTVTCELDGNIKAYIESKGADKSSNVGYILIKREPYGYGQTN</sequence>
<dbReference type="Pfam" id="PF13739">
    <property type="entry name" value="PdaC"/>
    <property type="match status" value="1"/>
</dbReference>
<reference evidence="3" key="1">
    <citation type="submission" date="2022-12" db="EMBL/GenBank/DDBJ databases">
        <authorList>
            <person name="Bing R.G."/>
            <person name="Willard D.J."/>
            <person name="Manesh M.J.H."/>
            <person name="Laemthong T."/>
            <person name="Crosby J.R."/>
            <person name="Kelly R.M."/>
        </authorList>
    </citation>
    <scope>NUCLEOTIDE SEQUENCE</scope>
    <source>
        <strain evidence="3">DSM 8990</strain>
    </source>
</reference>
<accession>A0ABY7BNE9</accession>
<keyword evidence="4" id="KW-1185">Reference proteome</keyword>
<dbReference type="InterPro" id="IPR025303">
    <property type="entry name" value="PdaC"/>
</dbReference>
<evidence type="ECO:0000313" key="3">
    <source>
        <dbReference type="EMBL" id="WAM34368.1"/>
    </source>
</evidence>